<dbReference type="InterPro" id="IPR005646">
    <property type="entry name" value="FapA"/>
</dbReference>
<dbReference type="InterPro" id="IPR046866">
    <property type="entry name" value="FapA_N"/>
</dbReference>
<protein>
    <submittedName>
        <fullName evidence="2">DUF342 domain-containing protein</fullName>
    </submittedName>
</protein>
<name>A0A9Q7AGJ3_9BACT</name>
<dbReference type="EMBL" id="CP072943">
    <property type="protein sequence ID" value="QTX31640.1"/>
    <property type="molecule type" value="Genomic_DNA"/>
</dbReference>
<dbReference type="RefSeq" id="WP_274372809.1">
    <property type="nucleotide sequence ID" value="NZ_CP072943.1"/>
</dbReference>
<evidence type="ECO:0000259" key="1">
    <source>
        <dbReference type="Pfam" id="PF20250"/>
    </source>
</evidence>
<keyword evidence="3" id="KW-1185">Reference proteome</keyword>
<dbReference type="Proteomes" id="UP000671879">
    <property type="component" value="Chromosome"/>
</dbReference>
<gene>
    <name evidence="2" type="ORF">KAR29_09770</name>
</gene>
<dbReference type="AlphaFoldDB" id="A0A9Q7AGJ3"/>
<dbReference type="PANTHER" id="PTHR38032">
    <property type="entry name" value="POLYMERASE-RELATED"/>
    <property type="match status" value="1"/>
</dbReference>
<proteinExistence type="predicted"/>
<feature type="domain" description="Flagellar Assembly Protein A N-terminal region" evidence="1">
    <location>
        <begin position="73"/>
        <end position="241"/>
    </location>
</feature>
<evidence type="ECO:0000313" key="3">
    <source>
        <dbReference type="Proteomes" id="UP000671879"/>
    </source>
</evidence>
<organism evidence="2 3">
    <name type="scientific">Aminithiophilus ramosus</name>
    <dbReference type="NCBI Taxonomy" id="3029084"/>
    <lineage>
        <taxon>Bacteria</taxon>
        <taxon>Thermotogati</taxon>
        <taxon>Synergistota</taxon>
        <taxon>Synergistia</taxon>
        <taxon>Synergistales</taxon>
        <taxon>Aminithiophilaceae</taxon>
        <taxon>Aminithiophilus</taxon>
    </lineage>
</organism>
<dbReference type="InterPro" id="IPR046865">
    <property type="entry name" value="FapA_b_solenoid"/>
</dbReference>
<sequence length="527" mass="57894">METTGIRFEEREDGVYLVVAAETELTLSDLLGQARERGIGNCDEGALQEALGQRRGRPVRIGDLPVRSEPARIRVRMSDDAMRAEIFVSPPEGEGSWPTEEELRATLQGEKILFGVKEEILRSLTGPGAENRWIVVAEGRPPLHGEDGQIFFKVQTTTARDLAAAKIDLRDMGSIVNITRGTEILEKTLPTEAVDGTDVLGRTVKARRGRDPRIPVGANVRVSDDGRHLYADADGHLSIKDDRISVLPLFEVAGDVDFSVGNIDFLGAVEVKGTIREDFVVKAGGDIVVKGVVEGATLECQGNMNILVGVRGMGKAHLFCKGILRAGYLDQCNVRCDHDVIIEKGALRHSNIACRGKVLVTNDKKGQVVGGKIQAGTEVHCISLGGEMGTRTLVSVGFAPELVEERKKQTEMLKEMTIKLHEVMNNIAFLKKLDEKGGLDEARRVLLVKLTKARFQLEAQQGLVNERLAALEEEIERCRQEGVVRVRGNCYPGVTVSVRGVSYVVREEMKFVRFILDQGEVRVLPFS</sequence>
<dbReference type="Pfam" id="PF20250">
    <property type="entry name" value="FapA_N"/>
    <property type="match status" value="1"/>
</dbReference>
<dbReference type="PANTHER" id="PTHR38032:SF1">
    <property type="entry name" value="RNA-BINDING PROTEIN KHPB N-TERMINAL DOMAIN-CONTAINING PROTEIN"/>
    <property type="match status" value="1"/>
</dbReference>
<dbReference type="KEGG" id="aram:KAR29_09770"/>
<dbReference type="Pfam" id="PF03961">
    <property type="entry name" value="FapA"/>
    <property type="match status" value="1"/>
</dbReference>
<accession>A0A9Q7AGJ3</accession>
<evidence type="ECO:0000313" key="2">
    <source>
        <dbReference type="EMBL" id="QTX31640.1"/>
    </source>
</evidence>
<reference evidence="3" key="1">
    <citation type="submission" date="2021-04" db="EMBL/GenBank/DDBJ databases">
        <title>A novel Synergistetes isolate from a pyrite-forming mixed culture.</title>
        <authorList>
            <person name="Bunk B."/>
            <person name="Sproer C."/>
            <person name="Spring S."/>
            <person name="Pester M."/>
        </authorList>
    </citation>
    <scope>NUCLEOTIDE SEQUENCE [LARGE SCALE GENOMIC DNA]</scope>
    <source>
        <strain evidence="3">J.5.4.2-T.3.5.2</strain>
    </source>
</reference>